<keyword evidence="2" id="KW-0560">Oxidoreductase</keyword>
<keyword evidence="5" id="KW-1185">Reference proteome</keyword>
<dbReference type="OrthoDB" id="517007at2"/>
<comment type="similarity">
    <text evidence="1">Belongs to the short-chain dehydrogenases/reductases (SDR) family.</text>
</comment>
<dbReference type="CDD" id="cd05233">
    <property type="entry name" value="SDR_c"/>
    <property type="match status" value="1"/>
</dbReference>
<dbReference type="GO" id="GO:0016616">
    <property type="term" value="F:oxidoreductase activity, acting on the CH-OH group of donors, NAD or NADP as acceptor"/>
    <property type="evidence" value="ECO:0007669"/>
    <property type="project" value="TreeGrafter"/>
</dbReference>
<dbReference type="InterPro" id="IPR020904">
    <property type="entry name" value="Sc_DH/Rdtase_CS"/>
</dbReference>
<dbReference type="Pfam" id="PF13561">
    <property type="entry name" value="adh_short_C2"/>
    <property type="match status" value="1"/>
</dbReference>
<name>A0A1C6UFI6_9ACTN</name>
<dbReference type="GO" id="GO:0030497">
    <property type="term" value="P:fatty acid elongation"/>
    <property type="evidence" value="ECO:0007669"/>
    <property type="project" value="TreeGrafter"/>
</dbReference>
<gene>
    <name evidence="4" type="ORF">GA0070606_2007</name>
</gene>
<dbReference type="PRINTS" id="PR00080">
    <property type="entry name" value="SDRFAMILY"/>
</dbReference>
<dbReference type="PANTHER" id="PTHR42760:SF123">
    <property type="entry name" value="OXIDOREDUCTASE"/>
    <property type="match status" value="1"/>
</dbReference>
<dbReference type="STRING" id="47855.GA0070606_2007"/>
<evidence type="ECO:0000256" key="1">
    <source>
        <dbReference type="ARBA" id="ARBA00006484"/>
    </source>
</evidence>
<dbReference type="RefSeq" id="WP_091097051.1">
    <property type="nucleotide sequence ID" value="NZ_FMHZ01000002.1"/>
</dbReference>
<evidence type="ECO:0000313" key="5">
    <source>
        <dbReference type="Proteomes" id="UP000199001"/>
    </source>
</evidence>
<dbReference type="EMBL" id="FMHZ01000002">
    <property type="protein sequence ID" value="SCL52742.1"/>
    <property type="molecule type" value="Genomic_DNA"/>
</dbReference>
<dbReference type="PROSITE" id="PS00061">
    <property type="entry name" value="ADH_SHORT"/>
    <property type="match status" value="1"/>
</dbReference>
<dbReference type="PANTHER" id="PTHR42760">
    <property type="entry name" value="SHORT-CHAIN DEHYDROGENASES/REDUCTASES FAMILY MEMBER"/>
    <property type="match status" value="1"/>
</dbReference>
<evidence type="ECO:0000256" key="2">
    <source>
        <dbReference type="ARBA" id="ARBA00023002"/>
    </source>
</evidence>
<dbReference type="InterPro" id="IPR036291">
    <property type="entry name" value="NAD(P)-bd_dom_sf"/>
</dbReference>
<dbReference type="FunFam" id="3.40.50.720:FF:000084">
    <property type="entry name" value="Short-chain dehydrogenase reductase"/>
    <property type="match status" value="1"/>
</dbReference>
<accession>A0A1C6UFI6</accession>
<organism evidence="4 5">
    <name type="scientific">Micromonospora citrea</name>
    <dbReference type="NCBI Taxonomy" id="47855"/>
    <lineage>
        <taxon>Bacteria</taxon>
        <taxon>Bacillati</taxon>
        <taxon>Actinomycetota</taxon>
        <taxon>Actinomycetes</taxon>
        <taxon>Micromonosporales</taxon>
        <taxon>Micromonosporaceae</taxon>
        <taxon>Micromonospora</taxon>
    </lineage>
</organism>
<feature type="compositionally biased region" description="Basic and acidic residues" evidence="3">
    <location>
        <begin position="251"/>
        <end position="264"/>
    </location>
</feature>
<dbReference type="SUPFAM" id="SSF51735">
    <property type="entry name" value="NAD(P)-binding Rossmann-fold domains"/>
    <property type="match status" value="1"/>
</dbReference>
<dbReference type="PRINTS" id="PR00081">
    <property type="entry name" value="GDHRDH"/>
</dbReference>
<dbReference type="Gene3D" id="3.40.50.720">
    <property type="entry name" value="NAD(P)-binding Rossmann-like Domain"/>
    <property type="match status" value="1"/>
</dbReference>
<dbReference type="AlphaFoldDB" id="A0A1C6UFI6"/>
<reference evidence="5" key="1">
    <citation type="submission" date="2016-06" db="EMBL/GenBank/DDBJ databases">
        <authorList>
            <person name="Varghese N."/>
            <person name="Submissions Spin"/>
        </authorList>
    </citation>
    <scope>NUCLEOTIDE SEQUENCE [LARGE SCALE GENOMIC DNA]</scope>
    <source>
        <strain evidence="5">DSM 43903</strain>
    </source>
</reference>
<evidence type="ECO:0000256" key="3">
    <source>
        <dbReference type="SAM" id="MobiDB-lite"/>
    </source>
</evidence>
<proteinExistence type="inferred from homology"/>
<protein>
    <submittedName>
        <fullName evidence="4">NAD(P)-dependent dehydrogenase, short-chain alcohol dehydrogenase family</fullName>
    </submittedName>
</protein>
<dbReference type="InterPro" id="IPR002347">
    <property type="entry name" value="SDR_fam"/>
</dbReference>
<sequence length="271" mass="28404">MHGSGQRLAVVTGAASGIGAAVARRLVDDGWRVIGWDRRGCDADGVAGRRVDVRDYEQVAAAAAEVDRADLLVNSAGIGGRGFASELAPAAWERVIGVNLTGTYYCCRAMFPALRRAGGLVVNIASVAAHLAMVEGAAYCSSKAGVAMLTDVLGVEWAAQNIRVIAVSPGYVRTPLVMDGIHRNLLDEETIVRGTPQRRLAEPAEVAELIRALAADELRYLTATTVRFDGGWTASGGYQPHLAGGLLPAADDARTTPDAARTDRAGLTVPD</sequence>
<feature type="region of interest" description="Disordered" evidence="3">
    <location>
        <begin position="250"/>
        <end position="271"/>
    </location>
</feature>
<dbReference type="Proteomes" id="UP000199001">
    <property type="component" value="Unassembled WGS sequence"/>
</dbReference>
<evidence type="ECO:0000313" key="4">
    <source>
        <dbReference type="EMBL" id="SCL52742.1"/>
    </source>
</evidence>